<dbReference type="Proteomes" id="UP001221757">
    <property type="component" value="Unassembled WGS sequence"/>
</dbReference>
<dbReference type="EMBL" id="JARKIE010000004">
    <property type="protein sequence ID" value="KAJ7708172.1"/>
    <property type="molecule type" value="Genomic_DNA"/>
</dbReference>
<evidence type="ECO:0000256" key="1">
    <source>
        <dbReference type="SAM" id="MobiDB-lite"/>
    </source>
</evidence>
<feature type="region of interest" description="Disordered" evidence="1">
    <location>
        <begin position="1"/>
        <end position="22"/>
    </location>
</feature>
<keyword evidence="3" id="KW-1185">Reference proteome</keyword>
<accession>A0AAD7MAP0</accession>
<protein>
    <submittedName>
        <fullName evidence="2">Uncharacterized protein</fullName>
    </submittedName>
</protein>
<reference evidence="2" key="1">
    <citation type="submission" date="2023-03" db="EMBL/GenBank/DDBJ databases">
        <title>Massive genome expansion in bonnet fungi (Mycena s.s.) driven by repeated elements and novel gene families across ecological guilds.</title>
        <authorList>
            <consortium name="Lawrence Berkeley National Laboratory"/>
            <person name="Harder C.B."/>
            <person name="Miyauchi S."/>
            <person name="Viragh M."/>
            <person name="Kuo A."/>
            <person name="Thoen E."/>
            <person name="Andreopoulos B."/>
            <person name="Lu D."/>
            <person name="Skrede I."/>
            <person name="Drula E."/>
            <person name="Henrissat B."/>
            <person name="Morin E."/>
            <person name="Kohler A."/>
            <person name="Barry K."/>
            <person name="LaButti K."/>
            <person name="Morin E."/>
            <person name="Salamov A."/>
            <person name="Lipzen A."/>
            <person name="Mereny Z."/>
            <person name="Hegedus B."/>
            <person name="Baldrian P."/>
            <person name="Stursova M."/>
            <person name="Weitz H."/>
            <person name="Taylor A."/>
            <person name="Grigoriev I.V."/>
            <person name="Nagy L.G."/>
            <person name="Martin F."/>
            <person name="Kauserud H."/>
        </authorList>
    </citation>
    <scope>NUCLEOTIDE SEQUENCE</scope>
    <source>
        <strain evidence="2">CBHHK067</strain>
    </source>
</reference>
<dbReference type="AlphaFoldDB" id="A0AAD7MAP0"/>
<evidence type="ECO:0000313" key="2">
    <source>
        <dbReference type="EMBL" id="KAJ7708172.1"/>
    </source>
</evidence>
<name>A0AAD7MAP0_MYCRO</name>
<evidence type="ECO:0000313" key="3">
    <source>
        <dbReference type="Proteomes" id="UP001221757"/>
    </source>
</evidence>
<comment type="caution">
    <text evidence="2">The sequence shown here is derived from an EMBL/GenBank/DDBJ whole genome shotgun (WGS) entry which is preliminary data.</text>
</comment>
<gene>
    <name evidence="2" type="ORF">B0H17DRAFT_1174338</name>
</gene>
<organism evidence="2 3">
    <name type="scientific">Mycena rosella</name>
    <name type="common">Pink bonnet</name>
    <name type="synonym">Agaricus rosellus</name>
    <dbReference type="NCBI Taxonomy" id="1033263"/>
    <lineage>
        <taxon>Eukaryota</taxon>
        <taxon>Fungi</taxon>
        <taxon>Dikarya</taxon>
        <taxon>Basidiomycota</taxon>
        <taxon>Agaricomycotina</taxon>
        <taxon>Agaricomycetes</taxon>
        <taxon>Agaricomycetidae</taxon>
        <taxon>Agaricales</taxon>
        <taxon>Marasmiineae</taxon>
        <taxon>Mycenaceae</taxon>
        <taxon>Mycena</taxon>
    </lineage>
</organism>
<proteinExistence type="predicted"/>
<sequence>MRQQHVPGHRAADVRDEVSGQNELAAEQQAGEIITHPVTQLRCNGRLNDSVDGGIGSPVERNSMTAWTWNRRTLLKGQVNDTLLCCRVKMYLGKWSLCRFHEEDLKVPGAYDTSEMIYKHVYAMSSRNSSHGGDLTPDTLGPAQLAPREKMMHIRMSAEVQRSFAAAILSLFQGFADNASDLEFQEVMNNAVSASYYWSWMDDSTCASTLLEALAVCDKMGWPGRNSDMRSYIQHLHGRCSGLL</sequence>